<feature type="region of interest" description="Disordered" evidence="2">
    <location>
        <begin position="393"/>
        <end position="446"/>
    </location>
</feature>
<proteinExistence type="predicted"/>
<dbReference type="InterPro" id="IPR039774">
    <property type="entry name" value="Sin3-like"/>
</dbReference>
<dbReference type="EMBL" id="UYYB01104969">
    <property type="protein sequence ID" value="VDM79388.1"/>
    <property type="molecule type" value="Genomic_DNA"/>
</dbReference>
<feature type="compositionally biased region" description="Acidic residues" evidence="2">
    <location>
        <begin position="416"/>
        <end position="428"/>
    </location>
</feature>
<dbReference type="OrthoDB" id="10265969at2759"/>
<organism evidence="4 5">
    <name type="scientific">Strongylus vulgaris</name>
    <name type="common">Blood worm</name>
    <dbReference type="NCBI Taxonomy" id="40348"/>
    <lineage>
        <taxon>Eukaryota</taxon>
        <taxon>Metazoa</taxon>
        <taxon>Ecdysozoa</taxon>
        <taxon>Nematoda</taxon>
        <taxon>Chromadorea</taxon>
        <taxon>Rhabditida</taxon>
        <taxon>Rhabditina</taxon>
        <taxon>Rhabditomorpha</taxon>
        <taxon>Strongyloidea</taxon>
        <taxon>Strongylidae</taxon>
        <taxon>Strongylus</taxon>
    </lineage>
</organism>
<keyword evidence="5" id="KW-1185">Reference proteome</keyword>
<reference evidence="4 5" key="1">
    <citation type="submission" date="2018-11" db="EMBL/GenBank/DDBJ databases">
        <authorList>
            <consortium name="Pathogen Informatics"/>
        </authorList>
    </citation>
    <scope>NUCLEOTIDE SEQUENCE [LARGE SCALE GENOMIC DNA]</scope>
</reference>
<protein>
    <recommendedName>
        <fullName evidence="3">Sin3 C-terminal domain-containing protein</fullName>
    </recommendedName>
</protein>
<dbReference type="AlphaFoldDB" id="A0A3P7LJL1"/>
<feature type="region of interest" description="Disordered" evidence="2">
    <location>
        <begin position="146"/>
        <end position="176"/>
    </location>
</feature>
<dbReference type="GO" id="GO:0000122">
    <property type="term" value="P:negative regulation of transcription by RNA polymerase II"/>
    <property type="evidence" value="ECO:0007669"/>
    <property type="project" value="TreeGrafter"/>
</dbReference>
<evidence type="ECO:0000313" key="5">
    <source>
        <dbReference type="Proteomes" id="UP000270094"/>
    </source>
</evidence>
<dbReference type="InterPro" id="IPR031693">
    <property type="entry name" value="Sin3_C"/>
</dbReference>
<accession>A0A3P7LJL1</accession>
<dbReference type="PANTHER" id="PTHR12346:SF0">
    <property type="entry name" value="SIN3A, ISOFORM G"/>
    <property type="match status" value="1"/>
</dbReference>
<evidence type="ECO:0000256" key="1">
    <source>
        <dbReference type="ARBA" id="ARBA00022491"/>
    </source>
</evidence>
<dbReference type="PANTHER" id="PTHR12346">
    <property type="entry name" value="SIN3B-RELATED"/>
    <property type="match status" value="1"/>
</dbReference>
<dbReference type="Proteomes" id="UP000270094">
    <property type="component" value="Unassembled WGS sequence"/>
</dbReference>
<keyword evidence="1" id="KW-0678">Repressor</keyword>
<gene>
    <name evidence="4" type="ORF">SVUK_LOCUS14386</name>
</gene>
<name>A0A3P7LJL1_STRVU</name>
<dbReference type="GO" id="GO:0070822">
    <property type="term" value="C:Sin3-type complex"/>
    <property type="evidence" value="ECO:0007669"/>
    <property type="project" value="TreeGrafter"/>
</dbReference>
<dbReference type="Pfam" id="PF16879">
    <property type="entry name" value="Sin3a_C"/>
    <property type="match status" value="1"/>
</dbReference>
<dbReference type="GO" id="GO:0003714">
    <property type="term" value="F:transcription corepressor activity"/>
    <property type="evidence" value="ECO:0007669"/>
    <property type="project" value="InterPro"/>
</dbReference>
<evidence type="ECO:0000313" key="4">
    <source>
        <dbReference type="EMBL" id="VDM79388.1"/>
    </source>
</evidence>
<sequence length="494" mass="57131">MRDKEKEWREAQVAMNRIWREQNEKHMMRSLDHQSNALRNSDSKWIKAKALLHHIEVMFDERQQKSEEGQCEDVGPHMVMLYPEDRAIVHDTSNLIIHYVKRQSNIHKEEKNKIKSILRRLLSFLLQNLIMLQCVTEWFGIDDEEMSDGEENNDPLIDAGPPKRRRMGDGPDDEPPKLASTAHYRLVYGGNSLFLFFRIHQMICDRLGKLKLKHREQIKIYEEELKVAAKQAELYKIHGKGLGSHEQNASDTSNGLAIIKNPRRNPASNYADLLNEIKNLLDGNIDSNTFEDNVRVLFPIDGYLVTTIDKLIAMVGRQLHFLATGPDGLETMKLYQKYRYEQPISVFSQSQKKIKTEEEYARSAETFFNCQNCFKIFVIYEKTPVVTIELVDTETEEETQEGDVAQTSENVAPEASSDDESEQHEETDEEHRRNNHSADLKPNGLSTRNRVADAFISSDPQYSTSSSGARRSRLFLRRNVRMRNPEVAGEFVVF</sequence>
<feature type="domain" description="Sin3 C-terminal" evidence="3">
    <location>
        <begin position="188"/>
        <end position="402"/>
    </location>
</feature>
<evidence type="ECO:0000256" key="2">
    <source>
        <dbReference type="SAM" id="MobiDB-lite"/>
    </source>
</evidence>
<feature type="compositionally biased region" description="Basic and acidic residues" evidence="2">
    <location>
        <begin position="429"/>
        <end position="439"/>
    </location>
</feature>
<feature type="non-terminal residue" evidence="4">
    <location>
        <position position="494"/>
    </location>
</feature>
<evidence type="ECO:0000259" key="3">
    <source>
        <dbReference type="Pfam" id="PF16879"/>
    </source>
</evidence>